<dbReference type="InterPro" id="IPR003591">
    <property type="entry name" value="Leu-rich_rpt_typical-subtyp"/>
</dbReference>
<dbReference type="InterPro" id="IPR055414">
    <property type="entry name" value="LRR_R13L4/SHOC2-like"/>
</dbReference>
<reference evidence="5 6" key="1">
    <citation type="journal article" date="2021" name="Nat. Plants">
        <title>The Taxus genome provides insights into paclitaxel biosynthesis.</title>
        <authorList>
            <person name="Xiong X."/>
            <person name="Gou J."/>
            <person name="Liao Q."/>
            <person name="Li Y."/>
            <person name="Zhou Q."/>
            <person name="Bi G."/>
            <person name="Li C."/>
            <person name="Du R."/>
            <person name="Wang X."/>
            <person name="Sun T."/>
            <person name="Guo L."/>
            <person name="Liang H."/>
            <person name="Lu P."/>
            <person name="Wu Y."/>
            <person name="Zhang Z."/>
            <person name="Ro D.K."/>
            <person name="Shang Y."/>
            <person name="Huang S."/>
            <person name="Yan J."/>
        </authorList>
    </citation>
    <scope>NUCLEOTIDE SEQUENCE [LARGE SCALE GENOMIC DNA]</scope>
    <source>
        <strain evidence="5">Ta-2019</strain>
    </source>
</reference>
<dbReference type="SMART" id="SM00367">
    <property type="entry name" value="LRR_CC"/>
    <property type="match status" value="3"/>
</dbReference>
<dbReference type="InterPro" id="IPR001611">
    <property type="entry name" value="Leu-rich_rpt"/>
</dbReference>
<dbReference type="GO" id="GO:0051707">
    <property type="term" value="P:response to other organism"/>
    <property type="evidence" value="ECO:0007669"/>
    <property type="project" value="UniProtKB-ARBA"/>
</dbReference>
<dbReference type="InterPro" id="IPR032675">
    <property type="entry name" value="LRR_dom_sf"/>
</dbReference>
<dbReference type="InterPro" id="IPR027417">
    <property type="entry name" value="P-loop_NTPase"/>
</dbReference>
<dbReference type="SMART" id="SM00255">
    <property type="entry name" value="TIR"/>
    <property type="match status" value="1"/>
</dbReference>
<dbReference type="Gene3D" id="3.80.10.10">
    <property type="entry name" value="Ribonuclease Inhibitor"/>
    <property type="match status" value="5"/>
</dbReference>
<comment type="caution">
    <text evidence="5">The sequence shown here is derived from an EMBL/GenBank/DDBJ whole genome shotgun (WGS) entry which is preliminary data.</text>
</comment>
<evidence type="ECO:0000256" key="2">
    <source>
        <dbReference type="ARBA" id="ARBA00022737"/>
    </source>
</evidence>
<dbReference type="GO" id="GO:0043531">
    <property type="term" value="F:ADP binding"/>
    <property type="evidence" value="ECO:0007669"/>
    <property type="project" value="InterPro"/>
</dbReference>
<dbReference type="SMART" id="SM00369">
    <property type="entry name" value="LRR_TYP"/>
    <property type="match status" value="6"/>
</dbReference>
<keyword evidence="1" id="KW-0433">Leucine-rich repeat</keyword>
<dbReference type="SUPFAM" id="SSF52200">
    <property type="entry name" value="Toll/Interleukin receptor TIR domain"/>
    <property type="match status" value="1"/>
</dbReference>
<dbReference type="PRINTS" id="PR00364">
    <property type="entry name" value="DISEASERSIST"/>
</dbReference>
<name>A0AA38BXG2_TAXCH</name>
<dbReference type="Gene3D" id="3.40.50.300">
    <property type="entry name" value="P-loop containing nucleotide triphosphate hydrolases"/>
    <property type="match status" value="1"/>
</dbReference>
<dbReference type="Proteomes" id="UP000824469">
    <property type="component" value="Unassembled WGS sequence"/>
</dbReference>
<dbReference type="EMBL" id="JAHRHJ020003813">
    <property type="protein sequence ID" value="KAH9289138.1"/>
    <property type="molecule type" value="Genomic_DNA"/>
</dbReference>
<evidence type="ECO:0000313" key="6">
    <source>
        <dbReference type="Proteomes" id="UP000824469"/>
    </source>
</evidence>
<dbReference type="InterPro" id="IPR042197">
    <property type="entry name" value="Apaf_helical"/>
</dbReference>
<sequence>MAAATSMAAVKRDAFDEIAPSSSAAIKQLPYDVFINHRGIDVKKTLATTIYRALNATGLRVFLDVEELELGDFLPAALQQAMASSSLNIAIFSEHYAQSPWCLAELAFMLQTGATIIPIFYKVQPFDLRRAVHGKGIYVDAFAEYEKKGRYSLEKLEEWKMALHKVSFYSGDNINNEDEEQRVVKNVVNRVMKEMKKVPLEVAKHPVGLNEAAEEFEMITHQCYGNVQIVGIWGMGGSGKTTLAKELYNKKSSNMERCSFLFDIRDAAEKGLLYEKQKKLVEDLGFHAPLFDHVDQGKGILASRLRSVSVFIVLDDVDRPDQLEALLPGKENFGIGSLIIVTTREQQVLVSWGISAIYKMRALNRSHAKQLFCWHAFLEPSPLSGFEQIVEEFLTTCQGLPLSLKVLGGQLYGKSDMDYWEAQLEKISRILPGDIKERLKVSYDALDEEEKEMFLDTACFFIGEKKSSAIAVWDGSGWNGLHGWERLVNKCLVELVDEPDENYLMTMYKPLVEAPEVRQENWIRMHDHLRDLGREVANRQSPYRLWFPRQIIHIQPAEEIFIRGIKSRIVDSDGFHPSQGEIKVNTSKGFRSLKPCILGLKIFVGSGHFLNQEMSERSRELVWLRCSEFEEKNLPAWLSLESLRILELYWATNLQILWEAATDAPLQLRELVIDYCKRFKGFPRSIGRLKHLKILKLNANYGYGEESTMGSLPEEFCLLQSLQHLQLRACRNLSTLPRRFGDLTNLRHLDLSCSNLLSLPSRFGDLTNLQHLDLSGCTNLSSLPSRFGDLTNLQHLVMRCCCQLRTLPVSFKQLTLLQHLHLDGCSELTIENLDILEHMKRLQYLYFSGCGNMEDLPHIENAVSLKELYLHENGIREVPANIGELSKLEILTVGSHLLTSLPSSIGNLSSLRTFEISSKLLTSLPTTLGNLCSLLKLKVSQCQMLECLPVSLGCLNNLENLIIFSSGVKILPESFTQLVNLQSLQIDNCPISELSLGPGCKLKNIDLHRTELSRISISDGSGPCLRTLSLQYNDHLMEVETLPTAMESIELVGCKILKNIRSICGLVNLQTLKISDCADLNALPCLAELTSLKKIELEGCYNVVKLDGLEHLRSLEKLMICDCKELGALPNLAELTFLIQFELKGCHKVQKIEGLEYLRSLEKLTICGCPEINAILSFAEITSLQRLELKECHKVNIEGLQHLFSLEELLISGCPEVDELPSFAEFTCLEKFELKGCHKVEKIEGLEELRSLEEFKAYTCLKVPCIISLEKTRKLRELVVVANEKSVVEQCIPTIQKWPGEVIICTRAVNSLAFPNLSVLDSIAMAKIGSEGQLELRHKGSSSITNAVLICIIIDVVSPVIDLVIRRAQSETRFEMDLGQGKWVWMGLFTQNSAWRWANYYSIFQKASDENNLVETAWLMTGQDAEILESFRDVFHTFAK</sequence>
<evidence type="ECO:0000259" key="4">
    <source>
        <dbReference type="PROSITE" id="PS50104"/>
    </source>
</evidence>
<evidence type="ECO:0000256" key="1">
    <source>
        <dbReference type="ARBA" id="ARBA00022614"/>
    </source>
</evidence>
<dbReference type="Pfam" id="PF23598">
    <property type="entry name" value="LRR_14"/>
    <property type="match status" value="1"/>
</dbReference>
<dbReference type="InterPro" id="IPR002182">
    <property type="entry name" value="NB-ARC"/>
</dbReference>
<gene>
    <name evidence="5" type="ORF">KI387_033255</name>
</gene>
<dbReference type="InterPro" id="IPR035897">
    <property type="entry name" value="Toll_tir_struct_dom_sf"/>
</dbReference>
<dbReference type="Pfam" id="PF00931">
    <property type="entry name" value="NB-ARC"/>
    <property type="match status" value="1"/>
</dbReference>
<dbReference type="GO" id="GO:0006952">
    <property type="term" value="P:defense response"/>
    <property type="evidence" value="ECO:0007669"/>
    <property type="project" value="UniProtKB-KW"/>
</dbReference>
<evidence type="ECO:0000313" key="5">
    <source>
        <dbReference type="EMBL" id="KAH9289138.1"/>
    </source>
</evidence>
<keyword evidence="6" id="KW-1185">Reference proteome</keyword>
<dbReference type="PANTHER" id="PTHR11017:SF385">
    <property type="entry name" value="DISEASE RESISTANCE PROTEIN (TIR-NBS-LRR CLASS)-RELATED"/>
    <property type="match status" value="1"/>
</dbReference>
<dbReference type="Pfam" id="PF01582">
    <property type="entry name" value="TIR"/>
    <property type="match status" value="1"/>
</dbReference>
<dbReference type="PROSITE" id="PS50104">
    <property type="entry name" value="TIR"/>
    <property type="match status" value="1"/>
</dbReference>
<dbReference type="OMA" id="TWEINEC"/>
<dbReference type="InterPro" id="IPR044974">
    <property type="entry name" value="Disease_R_plants"/>
</dbReference>
<dbReference type="SUPFAM" id="SSF52540">
    <property type="entry name" value="P-loop containing nucleoside triphosphate hydrolases"/>
    <property type="match status" value="1"/>
</dbReference>
<dbReference type="PANTHER" id="PTHR11017">
    <property type="entry name" value="LEUCINE-RICH REPEAT-CONTAINING PROTEIN"/>
    <property type="match status" value="1"/>
</dbReference>
<feature type="domain" description="TIR" evidence="4">
    <location>
        <begin position="29"/>
        <end position="195"/>
    </location>
</feature>
<dbReference type="GO" id="GO:0007165">
    <property type="term" value="P:signal transduction"/>
    <property type="evidence" value="ECO:0007669"/>
    <property type="project" value="InterPro"/>
</dbReference>
<accession>A0AA38BXG2</accession>
<dbReference type="SUPFAM" id="SSF52058">
    <property type="entry name" value="L domain-like"/>
    <property type="match status" value="3"/>
</dbReference>
<dbReference type="Gene3D" id="1.10.8.430">
    <property type="entry name" value="Helical domain of apoptotic protease-activating factors"/>
    <property type="match status" value="1"/>
</dbReference>
<proteinExistence type="predicted"/>
<dbReference type="InterPro" id="IPR006553">
    <property type="entry name" value="Leu-rich_rpt_Cys-con_subtyp"/>
</dbReference>
<organism evidence="5 6">
    <name type="scientific">Taxus chinensis</name>
    <name type="common">Chinese yew</name>
    <name type="synonym">Taxus wallichiana var. chinensis</name>
    <dbReference type="NCBI Taxonomy" id="29808"/>
    <lineage>
        <taxon>Eukaryota</taxon>
        <taxon>Viridiplantae</taxon>
        <taxon>Streptophyta</taxon>
        <taxon>Embryophyta</taxon>
        <taxon>Tracheophyta</taxon>
        <taxon>Spermatophyta</taxon>
        <taxon>Pinopsida</taxon>
        <taxon>Pinidae</taxon>
        <taxon>Conifers II</taxon>
        <taxon>Cupressales</taxon>
        <taxon>Taxaceae</taxon>
        <taxon>Taxus</taxon>
    </lineage>
</organism>
<keyword evidence="2" id="KW-0677">Repeat</keyword>
<keyword evidence="3" id="KW-0611">Plant defense</keyword>
<dbReference type="Pfam" id="PF13855">
    <property type="entry name" value="LRR_8"/>
    <property type="match status" value="1"/>
</dbReference>
<protein>
    <recommendedName>
        <fullName evidence="4">TIR domain-containing protein</fullName>
    </recommendedName>
</protein>
<dbReference type="Gene3D" id="3.40.50.10140">
    <property type="entry name" value="Toll/interleukin-1 receptor homology (TIR) domain"/>
    <property type="match status" value="1"/>
</dbReference>
<dbReference type="InterPro" id="IPR000157">
    <property type="entry name" value="TIR_dom"/>
</dbReference>
<evidence type="ECO:0000256" key="3">
    <source>
        <dbReference type="ARBA" id="ARBA00022821"/>
    </source>
</evidence>